<dbReference type="VEuPathDB" id="FungiDB:PC110_g19944"/>
<dbReference type="EMBL" id="JAENGZ010001158">
    <property type="protein sequence ID" value="KAG6950202.1"/>
    <property type="molecule type" value="Genomic_DNA"/>
</dbReference>
<dbReference type="PANTHER" id="PTHR43618:SF8">
    <property type="entry name" value="7ALPHA-HYDROXYSTEROID DEHYDROGENASE"/>
    <property type="match status" value="1"/>
</dbReference>
<evidence type="ECO:0000256" key="5">
    <source>
        <dbReference type="SAM" id="MobiDB-lite"/>
    </source>
</evidence>
<keyword evidence="3" id="KW-0560">Oxidoreductase</keyword>
<dbReference type="VEuPathDB" id="FungiDB:PC110_g19942"/>
<name>A0A8T1TYV2_9STRA</name>
<feature type="coiled-coil region" evidence="4">
    <location>
        <begin position="610"/>
        <end position="637"/>
    </location>
</feature>
<evidence type="ECO:0000256" key="4">
    <source>
        <dbReference type="SAM" id="Coils"/>
    </source>
</evidence>
<dbReference type="InterPro" id="IPR002347">
    <property type="entry name" value="SDR_fam"/>
</dbReference>
<evidence type="ECO:0000313" key="7">
    <source>
        <dbReference type="Proteomes" id="UP000688947"/>
    </source>
</evidence>
<dbReference type="Proteomes" id="UP000688947">
    <property type="component" value="Unassembled WGS sequence"/>
</dbReference>
<dbReference type="VEuPathDB" id="FungiDB:PC110_g19943"/>
<organism evidence="6 7">
    <name type="scientific">Phytophthora cactorum</name>
    <dbReference type="NCBI Taxonomy" id="29920"/>
    <lineage>
        <taxon>Eukaryota</taxon>
        <taxon>Sar</taxon>
        <taxon>Stramenopiles</taxon>
        <taxon>Oomycota</taxon>
        <taxon>Peronosporomycetes</taxon>
        <taxon>Peronosporales</taxon>
        <taxon>Peronosporaceae</taxon>
        <taxon>Phytophthora</taxon>
    </lineage>
</organism>
<feature type="region of interest" description="Disordered" evidence="5">
    <location>
        <begin position="1023"/>
        <end position="1049"/>
    </location>
</feature>
<feature type="compositionally biased region" description="Basic and acidic residues" evidence="5">
    <location>
        <begin position="784"/>
        <end position="798"/>
    </location>
</feature>
<feature type="coiled-coil region" evidence="4">
    <location>
        <begin position="379"/>
        <end position="406"/>
    </location>
</feature>
<gene>
    <name evidence="6" type="ORF">JG687_00014400</name>
</gene>
<evidence type="ECO:0000313" key="6">
    <source>
        <dbReference type="EMBL" id="KAG6950202.1"/>
    </source>
</evidence>
<dbReference type="Pfam" id="PF00106">
    <property type="entry name" value="adh_short"/>
    <property type="match status" value="1"/>
</dbReference>
<evidence type="ECO:0000256" key="3">
    <source>
        <dbReference type="ARBA" id="ARBA00023002"/>
    </source>
</evidence>
<evidence type="ECO:0000256" key="1">
    <source>
        <dbReference type="ARBA" id="ARBA00006484"/>
    </source>
</evidence>
<comment type="similarity">
    <text evidence="1">Belongs to the short-chain dehydrogenases/reductases (SDR) family.</text>
</comment>
<accession>A0A8T1TYV2</accession>
<reference evidence="6" key="1">
    <citation type="submission" date="2021-01" db="EMBL/GenBank/DDBJ databases">
        <title>Phytophthora aleatoria, a newly-described species from Pinus radiata is distinct from Phytophthora cactorum isolates based on comparative genomics.</title>
        <authorList>
            <person name="Mcdougal R."/>
            <person name="Panda P."/>
            <person name="Williams N."/>
            <person name="Studholme D.J."/>
        </authorList>
    </citation>
    <scope>NUCLEOTIDE SEQUENCE</scope>
    <source>
        <strain evidence="6">NZFS 3830</strain>
    </source>
</reference>
<sequence>MDDEEERIKIPIVDQITKYLNQKTLDYWLYRRKDPKEVWALLRLNGLKGRAHLNPRHEYYRTYLAMWKAAEEAAKNVDNIVYEYSEGSLASSRLDDGSATGRGSLSFSFSTSRVSIDSVSTRSDYLSSYERKFQERKAAKHKKSEKAKREKEKADRQDLFSADVRRPARSNFQAVKSVANFPTYFTSQGERKLTTSTSLQTLRSFQVDNDIEEDAVDDAEVEQYLLRHRKISRQNYAAVKLQATWRMHLRRRKYIPWRLRRTRHRRAIFEIWVMTYRVGYRAQRSLLRKYFTSWRLDVIEALQLREMELHLFRQAATQTELPRMVLNLVFTSDWEDERAKRLAAKAAEAAKKKTIAPTSKAAFLNAFLSAAFGDVESGSDKGRRRVHQLRAQHEAAREEVRKKIVQHVFRLWKRVHEAKKRVEILLSVFEIWARWASFNRCEHRFLEREERVKTRKTEASEAGEYEAYARYLLASTLDTEACEQELIPSFAGLLFSLEFSLDEILSQAYRLEDEYTTAEGELWELYQRIQRAERDWGALYSQEETTSGSSGSKSIGMLRVFSDDADADLFFKRELFQLEFEQFTSRAENKIQDGMDSQQEALALDLDAVMIRTKRKLRKVEKKIKRVQDQIDENERMHREALFAPVRRVEEICVARKALEHSRLRMALNMIKHSEVNAVVERLEHAKEVLQSGERSEPNMLLSSVAALPYEEKKAFLEKEKATFANMFQTKVILEEAQAAKLDSEKLEVQPLPEALPENMMAVETANREEEISFGSGSDDSDGDTFHAEETGSKSERKLTRLFSAAGSMLAEGPPRPSANLLFEEERRAAEAAERERLSTKKVEVIAAISECNPVTGELELPPDHSKFLALQGLTEKPQRRGVKMPTPTRLTAAALSKTFTKRRYGEKTTAQREALREPPDIFGDSVDAYVPRKRELELMHLHQDEQEVNEAFLTETRALSFEREVLDKVVCDREENRNEFEEKLWILMLKARGLQEVPDDEDNQADDEEALVQLEQDQLHPHVSGVRRSHNSIDPAANKSNRKPPTMNSLNLTTLFNVKAKVVIVTGGGRGIGKMIADGFVQNGAKVYIVSRSFDACQATADELNANGPGHCIPLQADLSGESVCQAFADEISNRESRVDVLVNNSAIGLETHVETTPANVWDETLSLNVTSTYLLTRFLLPLLDAAATSTDGARVINIGSIAGFMPQKVNTIVYDTSKAAVHHLTRVLAAKLARRPNGGHILVNAIAPGLIPSKMTEGLPYVTGKSFEQIKQEVPTERMGEDSDMAGLAIFLASKASGWISGQVITCDGGMVGAAETAVGP</sequence>
<dbReference type="PANTHER" id="PTHR43618">
    <property type="entry name" value="7-ALPHA-HYDROXYSTEROID DEHYDROGENASE"/>
    <property type="match status" value="1"/>
</dbReference>
<feature type="region of interest" description="Disordered" evidence="5">
    <location>
        <begin position="769"/>
        <end position="798"/>
    </location>
</feature>
<protein>
    <submittedName>
        <fullName evidence="6">Uncharacterized protein</fullName>
    </submittedName>
</protein>
<keyword evidence="2" id="KW-0521">NADP</keyword>
<comment type="caution">
    <text evidence="6">The sequence shown here is derived from an EMBL/GenBank/DDBJ whole genome shotgun (WGS) entry which is preliminary data.</text>
</comment>
<feature type="region of interest" description="Disordered" evidence="5">
    <location>
        <begin position="137"/>
        <end position="159"/>
    </location>
</feature>
<dbReference type="InterPro" id="IPR052178">
    <property type="entry name" value="Sec_Metab_Biosynth_SDR"/>
</dbReference>
<dbReference type="GO" id="GO:0016491">
    <property type="term" value="F:oxidoreductase activity"/>
    <property type="evidence" value="ECO:0007669"/>
    <property type="project" value="UniProtKB-KW"/>
</dbReference>
<feature type="compositionally biased region" description="Basic and acidic residues" evidence="5">
    <location>
        <begin position="147"/>
        <end position="159"/>
    </location>
</feature>
<proteinExistence type="inferred from homology"/>
<dbReference type="FunFam" id="3.40.50.720:FF:000084">
    <property type="entry name" value="Short-chain dehydrogenase reductase"/>
    <property type="match status" value="1"/>
</dbReference>
<dbReference type="OrthoDB" id="2898618at2759"/>
<keyword evidence="4" id="KW-0175">Coiled coil</keyword>
<dbReference type="PROSITE" id="PS50096">
    <property type="entry name" value="IQ"/>
    <property type="match status" value="1"/>
</dbReference>
<evidence type="ECO:0000256" key="2">
    <source>
        <dbReference type="ARBA" id="ARBA00022857"/>
    </source>
</evidence>